<proteinExistence type="predicted"/>
<dbReference type="NCBIfam" id="TIGR01891">
    <property type="entry name" value="amidohydrolases"/>
    <property type="match status" value="1"/>
</dbReference>
<dbReference type="PANTHER" id="PTHR11014">
    <property type="entry name" value="PEPTIDASE M20 FAMILY MEMBER"/>
    <property type="match status" value="1"/>
</dbReference>
<dbReference type="InterPro" id="IPR002933">
    <property type="entry name" value="Peptidase_M20"/>
</dbReference>
<keyword evidence="4" id="KW-1185">Reference proteome</keyword>
<evidence type="ECO:0000313" key="3">
    <source>
        <dbReference type="EMBL" id="GAB47735.1"/>
    </source>
</evidence>
<feature type="compositionally biased region" description="Low complexity" evidence="1">
    <location>
        <begin position="424"/>
        <end position="438"/>
    </location>
</feature>
<dbReference type="InterPro" id="IPR011650">
    <property type="entry name" value="Peptidase_M20_dimer"/>
</dbReference>
<dbReference type="Gene3D" id="3.30.70.360">
    <property type="match status" value="1"/>
</dbReference>
<protein>
    <submittedName>
        <fullName evidence="3">Peptidase M20 family protein</fullName>
    </submittedName>
</protein>
<sequence>MSPLTPAQLDDGARDVTADVVQWRHHLHAHPELSNREEKTAAYVADHLRGLGLDEVITDVAGHGVVGVLRGGGAGPDGSGSKAGARTVLLRADMDALPVREVFDEPFASTVVDEDYPGGPFPVAHACGHDAHTAMLMGAASVLTDVRDELPGTVVFCFQPAEEGPPVDEEGGAQAMADSGVLDRFSPTAAFGMHVAPLPTGMIAYSRGNAYAASCVVKVTVIGRQVHGSMPWQGVDPMPPAADIVAAMGQLYRQVPAGERIAVSVGHVQDVGRFNVIGEHVTLWGTARALRASVTDDLQERIRRTATHVAQAYGCEAEVEFLQAVPALHNAPDWIDAVRPVLEDLVGEENVLEMPGGMGYDDMSVFIGAYGGVCVNLGAQDAVLDGEELRPAEGGPRRRAQPQPGLLRRRRRPRHRRRPPRPPRGGAPQRGRRASGLTRRLRRRRGSGAPYGGGSPRAARCTRAGRRSTRRSGRRRGRARTPPCPARQQRRAAPRARTG</sequence>
<dbReference type="Gene3D" id="3.40.630.10">
    <property type="entry name" value="Zn peptidases"/>
    <property type="match status" value="1"/>
</dbReference>
<dbReference type="GO" id="GO:0016787">
    <property type="term" value="F:hydrolase activity"/>
    <property type="evidence" value="ECO:0007669"/>
    <property type="project" value="InterPro"/>
</dbReference>
<feature type="compositionally biased region" description="Basic residues" evidence="1">
    <location>
        <begin position="407"/>
        <end position="421"/>
    </location>
</feature>
<dbReference type="Proteomes" id="UP000004367">
    <property type="component" value="Unassembled WGS sequence"/>
</dbReference>
<dbReference type="InterPro" id="IPR017439">
    <property type="entry name" value="Amidohydrolase"/>
</dbReference>
<dbReference type="Pfam" id="PF01546">
    <property type="entry name" value="Peptidase_M20"/>
    <property type="match status" value="1"/>
</dbReference>
<accession>H5UPT0</accession>
<organism evidence="3 4">
    <name type="scientific">Mobilicoccus pelagius NBRC 104925</name>
    <dbReference type="NCBI Taxonomy" id="1089455"/>
    <lineage>
        <taxon>Bacteria</taxon>
        <taxon>Bacillati</taxon>
        <taxon>Actinomycetota</taxon>
        <taxon>Actinomycetes</taxon>
        <taxon>Micrococcales</taxon>
        <taxon>Dermatophilaceae</taxon>
        <taxon>Mobilicoccus</taxon>
    </lineage>
</organism>
<dbReference type="SUPFAM" id="SSF53187">
    <property type="entry name" value="Zn-dependent exopeptidases"/>
    <property type="match status" value="1"/>
</dbReference>
<dbReference type="STRING" id="1089455.MOPEL_029_00140"/>
<feature type="region of interest" description="Disordered" evidence="1">
    <location>
        <begin position="388"/>
        <end position="499"/>
    </location>
</feature>
<dbReference type="InterPro" id="IPR036264">
    <property type="entry name" value="Bact_exopeptidase_dim_dom"/>
</dbReference>
<dbReference type="eggNOG" id="COG1473">
    <property type="taxonomic scope" value="Bacteria"/>
</dbReference>
<reference evidence="3 4" key="1">
    <citation type="submission" date="2012-02" db="EMBL/GenBank/DDBJ databases">
        <title>Whole genome shotgun sequence of Mobilicoccus pelagius NBRC 104925.</title>
        <authorList>
            <person name="Yoshida Y."/>
            <person name="Hosoyama A."/>
            <person name="Tsuchikane K."/>
            <person name="Katsumata H."/>
            <person name="Yamazaki S."/>
            <person name="Fujita N."/>
        </authorList>
    </citation>
    <scope>NUCLEOTIDE SEQUENCE [LARGE SCALE GENOMIC DNA]</scope>
    <source>
        <strain evidence="3 4">NBRC 104925</strain>
    </source>
</reference>
<dbReference type="RefSeq" id="WP_009481633.1">
    <property type="nucleotide sequence ID" value="NZ_BAFE01000027.1"/>
</dbReference>
<name>H5UPT0_9MICO</name>
<dbReference type="EMBL" id="BAFE01000027">
    <property type="protein sequence ID" value="GAB47735.1"/>
    <property type="molecule type" value="Genomic_DNA"/>
</dbReference>
<dbReference type="Pfam" id="PF07687">
    <property type="entry name" value="M20_dimer"/>
    <property type="match status" value="1"/>
</dbReference>
<evidence type="ECO:0000313" key="4">
    <source>
        <dbReference type="Proteomes" id="UP000004367"/>
    </source>
</evidence>
<dbReference type="AlphaFoldDB" id="H5UPT0"/>
<gene>
    <name evidence="3" type="ORF">MOPEL_029_00140</name>
</gene>
<dbReference type="SUPFAM" id="SSF55031">
    <property type="entry name" value="Bacterial exopeptidase dimerisation domain"/>
    <property type="match status" value="1"/>
</dbReference>
<evidence type="ECO:0000256" key="1">
    <source>
        <dbReference type="SAM" id="MobiDB-lite"/>
    </source>
</evidence>
<evidence type="ECO:0000259" key="2">
    <source>
        <dbReference type="Pfam" id="PF07687"/>
    </source>
</evidence>
<feature type="compositionally biased region" description="Basic residues" evidence="1">
    <location>
        <begin position="488"/>
        <end position="499"/>
    </location>
</feature>
<dbReference type="PANTHER" id="PTHR11014:SF63">
    <property type="entry name" value="METALLOPEPTIDASE, PUTATIVE (AFU_ORTHOLOGUE AFUA_6G09600)-RELATED"/>
    <property type="match status" value="1"/>
</dbReference>
<feature type="domain" description="Peptidase M20 dimerisation" evidence="2">
    <location>
        <begin position="217"/>
        <end position="310"/>
    </location>
</feature>
<feature type="compositionally biased region" description="Basic residues" evidence="1">
    <location>
        <begin position="463"/>
        <end position="479"/>
    </location>
</feature>
<comment type="caution">
    <text evidence="3">The sequence shown here is derived from an EMBL/GenBank/DDBJ whole genome shotgun (WGS) entry which is preliminary data.</text>
</comment>